<name>A0A1R2D1M9_9CILI</name>
<evidence type="ECO:0000313" key="2">
    <source>
        <dbReference type="EMBL" id="OMJ95141.1"/>
    </source>
</evidence>
<protein>
    <submittedName>
        <fullName evidence="2">Uncharacterized protein</fullName>
    </submittedName>
</protein>
<accession>A0A1R2D1M9</accession>
<dbReference type="EMBL" id="MPUH01000016">
    <property type="protein sequence ID" value="OMJ95141.1"/>
    <property type="molecule type" value="Genomic_DNA"/>
</dbReference>
<organism evidence="2 3">
    <name type="scientific">Stentor coeruleus</name>
    <dbReference type="NCBI Taxonomy" id="5963"/>
    <lineage>
        <taxon>Eukaryota</taxon>
        <taxon>Sar</taxon>
        <taxon>Alveolata</taxon>
        <taxon>Ciliophora</taxon>
        <taxon>Postciliodesmatophora</taxon>
        <taxon>Heterotrichea</taxon>
        <taxon>Heterotrichida</taxon>
        <taxon>Stentoridae</taxon>
        <taxon>Stentor</taxon>
    </lineage>
</organism>
<dbReference type="Proteomes" id="UP000187209">
    <property type="component" value="Unassembled WGS sequence"/>
</dbReference>
<comment type="caution">
    <text evidence="2">The sequence shown here is derived from an EMBL/GenBank/DDBJ whole genome shotgun (WGS) entry which is preliminary data.</text>
</comment>
<feature type="coiled-coil region" evidence="1">
    <location>
        <begin position="425"/>
        <end position="459"/>
    </location>
</feature>
<evidence type="ECO:0000313" key="3">
    <source>
        <dbReference type="Proteomes" id="UP000187209"/>
    </source>
</evidence>
<evidence type="ECO:0000256" key="1">
    <source>
        <dbReference type="SAM" id="Coils"/>
    </source>
</evidence>
<keyword evidence="1" id="KW-0175">Coiled coil</keyword>
<keyword evidence="3" id="KW-1185">Reference proteome</keyword>
<feature type="coiled-coil region" evidence="1">
    <location>
        <begin position="145"/>
        <end position="241"/>
    </location>
</feature>
<proteinExistence type="predicted"/>
<gene>
    <name evidence="2" type="ORF">SteCoe_1509</name>
</gene>
<dbReference type="OrthoDB" id="326486at2759"/>
<sequence length="512" mass="60256">MNKSKLNSSRNDPDVIKEYQAIVRKLQEEMYTMKNSMAVQEEVIKTFKENEQLKISETVLASQKDLKMSLKYAQEEISVKNELIEHYEIEIKNLYCSLKESEKINQHLKTEIETYKESLNSDSLLEIAAENTTLEQKIEASQSLRRSAELNADFYKAELDAKNNELKYLTDQLLYLKSEQKGQLRKDELQQILITKDEQLRKMNNKFQIMTQKIDSLTKEKESLEETTKNLEKDKKKLMERWKQSSSRNKEDVKLISKNKKLDEEVFGYKTELENVMKKYQDLYQRHMGLVQDREADLVYIDRLKEEIVKVKTNWQILMNERDLLSKINEELSVNNHLKETQIENMKSTVRPSNDYKFAVEMNVSLESKLRSYENTIAALKFQLQQRVDGLCKLDQEIIDKKDIAVQINSFNEEKVVNVPSVEEIKSLVEDFNNLLEKYKNCKEKKNMMIKRNEKLIEKIQALSGQVQSDHYMIMHLRGKAKTPGLDCGYVKEMSKSQLDLTYKRKSLNGKN</sequence>
<dbReference type="AlphaFoldDB" id="A0A1R2D1M9"/>
<reference evidence="2 3" key="1">
    <citation type="submission" date="2016-11" db="EMBL/GenBank/DDBJ databases">
        <title>The macronuclear genome of Stentor coeruleus: a giant cell with tiny introns.</title>
        <authorList>
            <person name="Slabodnick M."/>
            <person name="Ruby J.G."/>
            <person name="Reiff S.B."/>
            <person name="Swart E.C."/>
            <person name="Gosai S."/>
            <person name="Prabakaran S."/>
            <person name="Witkowska E."/>
            <person name="Larue G.E."/>
            <person name="Fisher S."/>
            <person name="Freeman R.M."/>
            <person name="Gunawardena J."/>
            <person name="Chu W."/>
            <person name="Stover N.A."/>
            <person name="Gregory B.D."/>
            <person name="Nowacki M."/>
            <person name="Derisi J."/>
            <person name="Roy S.W."/>
            <person name="Marshall W.F."/>
            <person name="Sood P."/>
        </authorList>
    </citation>
    <scope>NUCLEOTIDE SEQUENCE [LARGE SCALE GENOMIC DNA]</scope>
    <source>
        <strain evidence="2">WM001</strain>
    </source>
</reference>